<protein>
    <submittedName>
        <fullName evidence="2">Uncharacterized protein</fullName>
    </submittedName>
</protein>
<accession>A0AAD9FN28</accession>
<feature type="compositionally biased region" description="Polar residues" evidence="1">
    <location>
        <begin position="133"/>
        <end position="150"/>
    </location>
</feature>
<feature type="region of interest" description="Disordered" evidence="1">
    <location>
        <begin position="133"/>
        <end position="158"/>
    </location>
</feature>
<proteinExistence type="predicted"/>
<evidence type="ECO:0000256" key="1">
    <source>
        <dbReference type="SAM" id="MobiDB-lite"/>
    </source>
</evidence>
<name>A0AAD9FN28_PAPLA</name>
<gene>
    <name evidence="2" type="ORF">DB88DRAFT_498808</name>
</gene>
<comment type="caution">
    <text evidence="2">The sequence shown here is derived from an EMBL/GenBank/DDBJ whole genome shotgun (WGS) entry which is preliminary data.</text>
</comment>
<evidence type="ECO:0000313" key="2">
    <source>
        <dbReference type="EMBL" id="KAK1921671.1"/>
    </source>
</evidence>
<keyword evidence="3" id="KW-1185">Reference proteome</keyword>
<reference evidence="2" key="1">
    <citation type="submission" date="2023-02" db="EMBL/GenBank/DDBJ databases">
        <title>Identification and recombinant expression of a fungal hydrolase from Papiliotrema laurentii that hydrolyzes apple cutin and clears colloidal polyester polyurethane.</title>
        <authorList>
            <consortium name="DOE Joint Genome Institute"/>
            <person name="Roman V.A."/>
            <person name="Bojanowski C."/>
            <person name="Crable B.R."/>
            <person name="Wagner D.N."/>
            <person name="Hung C.S."/>
            <person name="Nadeau L.J."/>
            <person name="Schratz L."/>
            <person name="Haridas S."/>
            <person name="Pangilinan J."/>
            <person name="Lipzen A."/>
            <person name="Na H."/>
            <person name="Yan M."/>
            <person name="Ng V."/>
            <person name="Grigoriev I.V."/>
            <person name="Spatafora J.W."/>
            <person name="Barlow D."/>
            <person name="Biffinger J."/>
            <person name="Kelley-Loughnane N."/>
            <person name="Varaljay V.A."/>
            <person name="Crookes-Goodson W.J."/>
        </authorList>
    </citation>
    <scope>NUCLEOTIDE SEQUENCE</scope>
    <source>
        <strain evidence="2">5307AH</strain>
    </source>
</reference>
<dbReference type="EMBL" id="JAODAN010000010">
    <property type="protein sequence ID" value="KAK1921671.1"/>
    <property type="molecule type" value="Genomic_DNA"/>
</dbReference>
<dbReference type="AlphaFoldDB" id="A0AAD9FN28"/>
<organism evidence="2 3">
    <name type="scientific">Papiliotrema laurentii</name>
    <name type="common">Cryptococcus laurentii</name>
    <dbReference type="NCBI Taxonomy" id="5418"/>
    <lineage>
        <taxon>Eukaryota</taxon>
        <taxon>Fungi</taxon>
        <taxon>Dikarya</taxon>
        <taxon>Basidiomycota</taxon>
        <taxon>Agaricomycotina</taxon>
        <taxon>Tremellomycetes</taxon>
        <taxon>Tremellales</taxon>
        <taxon>Rhynchogastremaceae</taxon>
        <taxon>Papiliotrema</taxon>
    </lineage>
</organism>
<sequence length="345" mass="38396">MISLPKAWTHSTRHSPSEPTLLWNISPNVQPGTSGPSHKFRVAYTGTPPESPAVDLDRLSSAMNWIIEDMNFAFPAMPPLTRAVSRQVEYAIPAALSEQGVSVPAREAFKPDAHSTEQTWKDWTHFQSRLPTEQAFSKSEQTNLPTQQPSMPDKGDGKDTVYINWSEPEATTTGEQDRSPTLRVVANPNVLTAKERKSLIEDVEDIVYRAWEAKSGISKLLMNGPAWREHKARQMTYHYLRGRGLTEATVETIREPSFFPWSHASQPDPTWTQFESACQNSGQHFSEKSLRAGAGVSQVLSAAFWDVADTTIPAIVNKHIPPLLDRLKSTFGRKESAVCENGSSV</sequence>
<dbReference type="Proteomes" id="UP001182556">
    <property type="component" value="Unassembled WGS sequence"/>
</dbReference>
<evidence type="ECO:0000313" key="3">
    <source>
        <dbReference type="Proteomes" id="UP001182556"/>
    </source>
</evidence>